<dbReference type="EMBL" id="FOSG01000008">
    <property type="protein sequence ID" value="SFK74084.1"/>
    <property type="molecule type" value="Genomic_DNA"/>
</dbReference>
<name>A0A1I4BZ55_9ACTN</name>
<dbReference type="AlphaFoldDB" id="A0A1I4BZ55"/>
<organism evidence="1 2">
    <name type="scientific">Streptomyces pini</name>
    <dbReference type="NCBI Taxonomy" id="1520580"/>
    <lineage>
        <taxon>Bacteria</taxon>
        <taxon>Bacillati</taxon>
        <taxon>Actinomycetota</taxon>
        <taxon>Actinomycetes</taxon>
        <taxon>Kitasatosporales</taxon>
        <taxon>Streptomycetaceae</taxon>
        <taxon>Streptomyces</taxon>
    </lineage>
</organism>
<evidence type="ECO:0000313" key="1">
    <source>
        <dbReference type="EMBL" id="SFK74084.1"/>
    </source>
</evidence>
<evidence type="ECO:0000313" key="2">
    <source>
        <dbReference type="Proteomes" id="UP000198928"/>
    </source>
</evidence>
<keyword evidence="2" id="KW-1185">Reference proteome</keyword>
<protein>
    <submittedName>
        <fullName evidence="1">Uncharacterized protein</fullName>
    </submittedName>
</protein>
<proteinExistence type="predicted"/>
<accession>A0A1I4BZ55</accession>
<dbReference type="Proteomes" id="UP000198928">
    <property type="component" value="Unassembled WGS sequence"/>
</dbReference>
<gene>
    <name evidence="1" type="ORF">SAMN05192584_108196</name>
</gene>
<dbReference type="RefSeq" id="WP_175541002.1">
    <property type="nucleotide sequence ID" value="NZ_FOSG01000008.1"/>
</dbReference>
<reference evidence="2" key="1">
    <citation type="submission" date="2016-10" db="EMBL/GenBank/DDBJ databases">
        <authorList>
            <person name="Varghese N."/>
            <person name="Submissions S."/>
        </authorList>
    </citation>
    <scope>NUCLEOTIDE SEQUENCE [LARGE SCALE GENOMIC DNA]</scope>
    <source>
        <strain evidence="2">PL19</strain>
    </source>
</reference>
<sequence>MAEQPADRQAATIARARATLAASQQLDMGDERAVARMLGRLEVAIASLLDVLDGEDQ</sequence>